<organism evidence="2 3">
    <name type="scientific">Phenylobacterium terrae</name>
    <dbReference type="NCBI Taxonomy" id="2665495"/>
    <lineage>
        <taxon>Bacteria</taxon>
        <taxon>Pseudomonadati</taxon>
        <taxon>Pseudomonadota</taxon>
        <taxon>Alphaproteobacteria</taxon>
        <taxon>Caulobacterales</taxon>
        <taxon>Caulobacteraceae</taxon>
        <taxon>Phenylobacterium</taxon>
    </lineage>
</organism>
<keyword evidence="3" id="KW-1185">Reference proteome</keyword>
<proteinExistence type="inferred from homology"/>
<evidence type="ECO:0000256" key="1">
    <source>
        <dbReference type="HAMAP-Rule" id="MF_00652"/>
    </source>
</evidence>
<name>A0ABW4N2H4_9CAUL</name>
<protein>
    <recommendedName>
        <fullName evidence="1">UPF0246 protein ACFSC0_11560</fullName>
    </recommendedName>
</protein>
<evidence type="ECO:0000313" key="3">
    <source>
        <dbReference type="Proteomes" id="UP001597237"/>
    </source>
</evidence>
<dbReference type="InterPro" id="IPR005583">
    <property type="entry name" value="YaaA"/>
</dbReference>
<sequence length="264" mass="29630">MLMVLSPAKSLNFERPKAQLPVSTPELMDDVAELAKVTAKLKAADLKRLMSLSDDLAKLNRERFQAFDPASEEGLQAALAFNGDVYLGLKARELDKRALSWAQDHVRILSGLYGVLRPLDAIQPYRLEMGTRLKTRRGPTLYKFWGEKIAKALNEASRGHKDRTLVNLASQEYFGAVDLAALETPVVSFRFLEEKDGEGRVISFYAKRARGMVARFAIDHRIDKAEKLKGFDVAGYRFREDLSTEAEWTFSRPQPPPAGAVKES</sequence>
<dbReference type="EMBL" id="JBHUEY010000001">
    <property type="protein sequence ID" value="MFD1784033.1"/>
    <property type="molecule type" value="Genomic_DNA"/>
</dbReference>
<dbReference type="HAMAP" id="MF_00652">
    <property type="entry name" value="UPF0246"/>
    <property type="match status" value="1"/>
</dbReference>
<dbReference type="Proteomes" id="UP001597237">
    <property type="component" value="Unassembled WGS sequence"/>
</dbReference>
<accession>A0ABW4N2H4</accession>
<reference evidence="3" key="1">
    <citation type="journal article" date="2019" name="Int. J. Syst. Evol. Microbiol.">
        <title>The Global Catalogue of Microorganisms (GCM) 10K type strain sequencing project: providing services to taxonomists for standard genome sequencing and annotation.</title>
        <authorList>
            <consortium name="The Broad Institute Genomics Platform"/>
            <consortium name="The Broad Institute Genome Sequencing Center for Infectious Disease"/>
            <person name="Wu L."/>
            <person name="Ma J."/>
        </authorList>
    </citation>
    <scope>NUCLEOTIDE SEQUENCE [LARGE SCALE GENOMIC DNA]</scope>
    <source>
        <strain evidence="3">DFY28</strain>
    </source>
</reference>
<dbReference type="PANTHER" id="PTHR30283:SF4">
    <property type="entry name" value="PEROXIDE STRESS RESISTANCE PROTEIN YAAA"/>
    <property type="match status" value="1"/>
</dbReference>
<gene>
    <name evidence="2" type="primary">yaaA</name>
    <name evidence="2" type="ORF">ACFSC0_11560</name>
</gene>
<dbReference type="RefSeq" id="WP_377282779.1">
    <property type="nucleotide sequence ID" value="NZ_JBHRSI010000008.1"/>
</dbReference>
<evidence type="ECO:0000313" key="2">
    <source>
        <dbReference type="EMBL" id="MFD1784033.1"/>
    </source>
</evidence>
<dbReference type="Pfam" id="PF03883">
    <property type="entry name" value="H2O2_YaaD"/>
    <property type="match status" value="1"/>
</dbReference>
<comment type="similarity">
    <text evidence="1">Belongs to the UPF0246 family.</text>
</comment>
<dbReference type="NCBIfam" id="NF002542">
    <property type="entry name" value="PRK02101.1-3"/>
    <property type="match status" value="1"/>
</dbReference>
<comment type="caution">
    <text evidence="2">The sequence shown here is derived from an EMBL/GenBank/DDBJ whole genome shotgun (WGS) entry which is preliminary data.</text>
</comment>
<dbReference type="PANTHER" id="PTHR30283">
    <property type="entry name" value="PEROXIDE STRESS RESPONSE PROTEIN YAAA"/>
    <property type="match status" value="1"/>
</dbReference>